<feature type="compositionally biased region" description="Polar residues" evidence="2">
    <location>
        <begin position="101"/>
        <end position="111"/>
    </location>
</feature>
<dbReference type="GO" id="GO:0051747">
    <property type="term" value="F:cytosine C-5 DNA demethylase activity"/>
    <property type="evidence" value="ECO:0007669"/>
    <property type="project" value="TreeGrafter"/>
</dbReference>
<dbReference type="Gene3D" id="2.60.120.590">
    <property type="entry name" value="Alpha-ketoglutarate-dependent dioxygenase AlkB-like"/>
    <property type="match status" value="1"/>
</dbReference>
<dbReference type="InterPro" id="IPR027450">
    <property type="entry name" value="AlkB-like"/>
</dbReference>
<organism evidence="4 5">
    <name type="scientific">Neocucurbitaria cava</name>
    <dbReference type="NCBI Taxonomy" id="798079"/>
    <lineage>
        <taxon>Eukaryota</taxon>
        <taxon>Fungi</taxon>
        <taxon>Dikarya</taxon>
        <taxon>Ascomycota</taxon>
        <taxon>Pezizomycotina</taxon>
        <taxon>Dothideomycetes</taxon>
        <taxon>Pleosporomycetidae</taxon>
        <taxon>Pleosporales</taxon>
        <taxon>Pleosporineae</taxon>
        <taxon>Cucurbitariaceae</taxon>
        <taxon>Neocucurbitaria</taxon>
    </lineage>
</organism>
<sequence>MTGLKRKIDERASNRAEKTSTEEPRPSNDSNEYELKLDMNNYGTAACLRPRRNTRPPASLFAAGFAAVLPTFATKVSRQKGKATSKAKQKPVPKKAKRAQETTFETSTGRKTQPEPGPDKDDHVEIPAVEENLSNVPQDNTWDPAVVQGTQSGDAHKSQPEPGPDGASRDASQTDVALTQVGTTPPPEPQVPGNSPSSPTHDGPQKAFETPQKVSSQDTQAFFAPLTPESMPRPVRAKPLLPTPIGASQIAAETDTETTAQQENAETDLYDNSASSQQLYALAEQLFSHQKSTSEKPEPCGQPEVWADGRQELCETLHYYRAYQGACYSTGGFVRGFMFDKVAHIRDYTDGNVVISRAGGGLIKDKDSGEMRSSRDQVEDIVAHNLRNCINHYNPVVIITGVDNPHIPSKPPQQYCVLDYFKPTHIWVEKSGGGKIVRYRFEKLNLKKDSWWRPKDETDAIELGSLPPPIKKACTSCGVVTSQLYLNGWMCLQPDCLMFWKIAGHGTDTEPQEPDEGSLVYDPRFLKQKTPWPNDDHEYSLVSNNAALSGYSVIGEDTSQAFWLGMVCPDCGRCIPRLSWMGWECQNPACGFTKEPPHTLVPAVTLREPLWPLTSQYTLSRDIQAPLISVCVYFANGYRINQYTIPGIDGFIAHMIANKAVIEEPGGPDAMFEELQQTDIGLRRRSMPNGQLKGPNYCRHFTVNYGMPYKFIAATASQSFEGAARPITATRSRLNWAAKLLLSQDSNRSMNDIEKQWKEKEFNEVLALGYFEQQKINYHDDGEFGLGPTIATLSLGAPGTMRIRMKARHYHGVSSAGVYDDAPPIPGCQQYAARLALQSSLDALKASDSKAYNARRKEIPKELKLRSSGQAKDVLNMQLGHGDIVVMHGADIQRYYEHAVEHAGKLRFALTCRYIDPGSLKEADKPDYEVGPDTEGYDGSGLM</sequence>
<reference evidence="4" key="1">
    <citation type="submission" date="2022-10" db="EMBL/GenBank/DDBJ databases">
        <title>Tapping the CABI collections for fungal endophytes: first genome assemblies for Collariella, Neodidymelliopsis, Ascochyta clinopodiicola, Didymella pomorum, Didymosphaeria variabile, Neocosmospora piperis and Neocucurbitaria cava.</title>
        <authorList>
            <person name="Hill R."/>
        </authorList>
    </citation>
    <scope>NUCLEOTIDE SEQUENCE</scope>
    <source>
        <strain evidence="4">IMI 356814</strain>
    </source>
</reference>
<dbReference type="EMBL" id="JAPEUY010000003">
    <property type="protein sequence ID" value="KAJ4374790.1"/>
    <property type="molecule type" value="Genomic_DNA"/>
</dbReference>
<evidence type="ECO:0000259" key="3">
    <source>
        <dbReference type="Pfam" id="PF13532"/>
    </source>
</evidence>
<name>A0A9W8YFX8_9PLEO</name>
<dbReference type="SUPFAM" id="SSF51197">
    <property type="entry name" value="Clavaminate synthase-like"/>
    <property type="match status" value="1"/>
</dbReference>
<dbReference type="Proteomes" id="UP001140560">
    <property type="component" value="Unassembled WGS sequence"/>
</dbReference>
<dbReference type="GO" id="GO:0008198">
    <property type="term" value="F:ferrous iron binding"/>
    <property type="evidence" value="ECO:0007669"/>
    <property type="project" value="TreeGrafter"/>
</dbReference>
<dbReference type="PANTHER" id="PTHR31573:SF4">
    <property type="entry name" value="FE2OG DIOXYGENASE DOMAIN-CONTAINING PROTEIN"/>
    <property type="match status" value="1"/>
</dbReference>
<feature type="binding site" evidence="1">
    <location>
        <position position="898"/>
    </location>
    <ligand>
        <name>2-oxoglutarate</name>
        <dbReference type="ChEBI" id="CHEBI:16810"/>
    </ligand>
</feature>
<dbReference type="InterPro" id="IPR032852">
    <property type="entry name" value="ALKBH2"/>
</dbReference>
<feature type="binding site" evidence="1">
    <location>
        <position position="770"/>
    </location>
    <ligand>
        <name>2-oxoglutarate</name>
        <dbReference type="ChEBI" id="CHEBI:16810"/>
    </ligand>
</feature>
<feature type="compositionally biased region" description="Basic residues" evidence="2">
    <location>
        <begin position="77"/>
        <end position="97"/>
    </location>
</feature>
<evidence type="ECO:0000256" key="2">
    <source>
        <dbReference type="SAM" id="MobiDB-lite"/>
    </source>
</evidence>
<dbReference type="AlphaFoldDB" id="A0A9W8YFX8"/>
<evidence type="ECO:0000313" key="4">
    <source>
        <dbReference type="EMBL" id="KAJ4374790.1"/>
    </source>
</evidence>
<accession>A0A9W8YFX8</accession>
<dbReference type="GO" id="GO:0006307">
    <property type="term" value="P:DNA alkylation repair"/>
    <property type="evidence" value="ECO:0007669"/>
    <property type="project" value="TreeGrafter"/>
</dbReference>
<feature type="compositionally biased region" description="Polar residues" evidence="2">
    <location>
        <begin position="132"/>
        <end position="141"/>
    </location>
</feature>
<feature type="domain" description="Alpha-ketoglutarate-dependent dioxygenase AlkB-like" evidence="3">
    <location>
        <begin position="748"/>
        <end position="905"/>
    </location>
</feature>
<feature type="compositionally biased region" description="Polar residues" evidence="2">
    <location>
        <begin position="170"/>
        <end position="183"/>
    </location>
</feature>
<keyword evidence="5" id="KW-1185">Reference proteome</keyword>
<comment type="caution">
    <text evidence="4">The sequence shown here is derived from an EMBL/GenBank/DDBJ whole genome shotgun (WGS) entry which is preliminary data.</text>
</comment>
<evidence type="ECO:0000256" key="1">
    <source>
        <dbReference type="PIRSR" id="PIRSR632852-1"/>
    </source>
</evidence>
<dbReference type="Pfam" id="PF13532">
    <property type="entry name" value="2OG-FeII_Oxy_2"/>
    <property type="match status" value="1"/>
</dbReference>
<dbReference type="PANTHER" id="PTHR31573">
    <property type="entry name" value="ALPHA-KETOGLUTARATE-DEPENDENT DIOXYGENASE ALKB HOMOLOG 2"/>
    <property type="match status" value="1"/>
</dbReference>
<gene>
    <name evidence="4" type="ORF">N0V83_001866</name>
</gene>
<proteinExistence type="predicted"/>
<protein>
    <recommendedName>
        <fullName evidence="3">Alpha-ketoglutarate-dependent dioxygenase AlkB-like domain-containing protein</fullName>
    </recommendedName>
</protein>
<feature type="region of interest" description="Disordered" evidence="2">
    <location>
        <begin position="1"/>
        <end position="37"/>
    </location>
</feature>
<dbReference type="GO" id="GO:0035516">
    <property type="term" value="F:broad specificity oxidative DNA demethylase activity"/>
    <property type="evidence" value="ECO:0007669"/>
    <property type="project" value="TreeGrafter"/>
</dbReference>
<dbReference type="InterPro" id="IPR037151">
    <property type="entry name" value="AlkB-like_sf"/>
</dbReference>
<evidence type="ECO:0000313" key="5">
    <source>
        <dbReference type="Proteomes" id="UP001140560"/>
    </source>
</evidence>
<feature type="compositionally biased region" description="Basic and acidic residues" evidence="2">
    <location>
        <begin position="1"/>
        <end position="26"/>
    </location>
</feature>
<feature type="region of interest" description="Disordered" evidence="2">
    <location>
        <begin position="923"/>
        <end position="943"/>
    </location>
</feature>
<dbReference type="OrthoDB" id="2163491at2759"/>
<feature type="region of interest" description="Disordered" evidence="2">
    <location>
        <begin position="75"/>
        <end position="217"/>
    </location>
</feature>
<feature type="binding site" evidence="1">
    <location>
        <position position="779"/>
    </location>
    <ligand>
        <name>2-oxoglutarate</name>
        <dbReference type="ChEBI" id="CHEBI:16810"/>
    </ligand>
</feature>